<sequence>MFDPHYPFPTREYLEGYPDRLDKIPLPNYELGELDDKPVFQRQDHCHAYNTPGLFPFPEMNDEDHRLVRAAY</sequence>
<dbReference type="OrthoDB" id="145229at2157"/>
<reference evidence="1 2" key="1">
    <citation type="submission" date="2020-07" db="EMBL/GenBank/DDBJ databases">
        <title>Halosimplex pelagicum sp. nov. and Halosimplex rubrum sp. nov., isolated from salted brown alga Laminaria, and emended description of the genus Halosimplex.</title>
        <authorList>
            <person name="Cui H."/>
        </authorList>
    </citation>
    <scope>NUCLEOTIDE SEQUENCE [LARGE SCALE GENOMIC DNA]</scope>
    <source>
        <strain evidence="1 2">R27</strain>
    </source>
</reference>
<organism evidence="1 2">
    <name type="scientific">Halosimplex rubrum</name>
    <dbReference type="NCBI Taxonomy" id="869889"/>
    <lineage>
        <taxon>Archaea</taxon>
        <taxon>Methanobacteriati</taxon>
        <taxon>Methanobacteriota</taxon>
        <taxon>Stenosarchaea group</taxon>
        <taxon>Halobacteria</taxon>
        <taxon>Halobacteriales</taxon>
        <taxon>Haloarculaceae</taxon>
        <taxon>Halosimplex</taxon>
    </lineage>
</organism>
<dbReference type="KEGG" id="hrr:HZS55_14540"/>
<protein>
    <submittedName>
        <fullName evidence="1">Uncharacterized protein</fullName>
    </submittedName>
</protein>
<name>A0A7D5P6D8_9EURY</name>
<dbReference type="Proteomes" id="UP000509667">
    <property type="component" value="Chromosome"/>
</dbReference>
<evidence type="ECO:0000313" key="1">
    <source>
        <dbReference type="EMBL" id="QLH78438.1"/>
    </source>
</evidence>
<proteinExistence type="predicted"/>
<keyword evidence="2" id="KW-1185">Reference proteome</keyword>
<dbReference type="AlphaFoldDB" id="A0A7D5P6D8"/>
<accession>A0A7D5P6D8</accession>
<gene>
    <name evidence="1" type="ORF">HZS55_14540</name>
</gene>
<dbReference type="RefSeq" id="WP_179908321.1">
    <property type="nucleotide sequence ID" value="NZ_CP058910.1"/>
</dbReference>
<dbReference type="EMBL" id="CP058910">
    <property type="protein sequence ID" value="QLH78438.1"/>
    <property type="molecule type" value="Genomic_DNA"/>
</dbReference>
<evidence type="ECO:0000313" key="2">
    <source>
        <dbReference type="Proteomes" id="UP000509667"/>
    </source>
</evidence>
<dbReference type="GeneID" id="56079105"/>